<dbReference type="PANTHER" id="PTHR32089">
    <property type="entry name" value="METHYL-ACCEPTING CHEMOTAXIS PROTEIN MCPB"/>
    <property type="match status" value="1"/>
</dbReference>
<evidence type="ECO:0000256" key="7">
    <source>
        <dbReference type="PROSITE-ProRule" id="PRU00284"/>
    </source>
</evidence>
<evidence type="ECO:0000313" key="11">
    <source>
        <dbReference type="Proteomes" id="UP000243629"/>
    </source>
</evidence>
<keyword evidence="5 7" id="KW-0807">Transducer</keyword>
<dbReference type="Pfam" id="PF00015">
    <property type="entry name" value="MCPsignal"/>
    <property type="match status" value="1"/>
</dbReference>
<gene>
    <name evidence="10" type="ORF">SAMN05216217_11648</name>
</gene>
<dbReference type="SUPFAM" id="SSF58104">
    <property type="entry name" value="Methyl-accepting chemotaxis protein (MCP) signaling domain"/>
    <property type="match status" value="1"/>
</dbReference>
<feature type="domain" description="Methyl-accepting transducer" evidence="9">
    <location>
        <begin position="122"/>
        <end position="198"/>
    </location>
</feature>
<dbReference type="GO" id="GO:0004888">
    <property type="term" value="F:transmembrane signaling receptor activity"/>
    <property type="evidence" value="ECO:0007669"/>
    <property type="project" value="InterPro"/>
</dbReference>
<proteinExistence type="inferred from homology"/>
<dbReference type="Proteomes" id="UP000243629">
    <property type="component" value="Unassembled WGS sequence"/>
</dbReference>
<feature type="coiled-coil region" evidence="8">
    <location>
        <begin position="91"/>
        <end position="152"/>
    </location>
</feature>
<dbReference type="InterPro" id="IPR004090">
    <property type="entry name" value="Chemotax_Me-accpt_rcpt"/>
</dbReference>
<keyword evidence="8" id="KW-0175">Coiled coil</keyword>
<protein>
    <submittedName>
        <fullName evidence="10">Methyl-accepting chemotaxis protein (MCP) signalling domain-containing protein</fullName>
    </submittedName>
</protein>
<evidence type="ECO:0000256" key="6">
    <source>
        <dbReference type="ARBA" id="ARBA00029447"/>
    </source>
</evidence>
<dbReference type="InterPro" id="IPR004089">
    <property type="entry name" value="MCPsignal_dom"/>
</dbReference>
<comment type="subcellular location">
    <subcellularLocation>
        <location evidence="1">Membrane</location>
    </subcellularLocation>
</comment>
<dbReference type="STRING" id="1720063.SAMN05216217_11648"/>
<dbReference type="PANTHER" id="PTHR32089:SF112">
    <property type="entry name" value="LYSOZYME-LIKE PROTEIN-RELATED"/>
    <property type="match status" value="1"/>
</dbReference>
<keyword evidence="11" id="KW-1185">Reference proteome</keyword>
<evidence type="ECO:0000256" key="3">
    <source>
        <dbReference type="ARBA" id="ARBA00022989"/>
    </source>
</evidence>
<dbReference type="PROSITE" id="PS50111">
    <property type="entry name" value="CHEMOTAXIS_TRANSDUC_2"/>
    <property type="match status" value="1"/>
</dbReference>
<evidence type="ECO:0000256" key="8">
    <source>
        <dbReference type="SAM" id="Coils"/>
    </source>
</evidence>
<evidence type="ECO:0000256" key="5">
    <source>
        <dbReference type="ARBA" id="ARBA00023224"/>
    </source>
</evidence>
<name>A0A1I4TVI6_9GAMM</name>
<dbReference type="Gene3D" id="1.10.287.950">
    <property type="entry name" value="Methyl-accepting chemotaxis protein"/>
    <property type="match status" value="1"/>
</dbReference>
<dbReference type="SMART" id="SM00283">
    <property type="entry name" value="MA"/>
    <property type="match status" value="1"/>
</dbReference>
<keyword evidence="2" id="KW-0812">Transmembrane</keyword>
<dbReference type="EMBL" id="FOUI01000016">
    <property type="protein sequence ID" value="SFM80828.1"/>
    <property type="molecule type" value="Genomic_DNA"/>
</dbReference>
<evidence type="ECO:0000256" key="4">
    <source>
        <dbReference type="ARBA" id="ARBA00023136"/>
    </source>
</evidence>
<organism evidence="10 11">
    <name type="scientific">Halopseudomonas yangmingensis</name>
    <dbReference type="NCBI Taxonomy" id="1720063"/>
    <lineage>
        <taxon>Bacteria</taxon>
        <taxon>Pseudomonadati</taxon>
        <taxon>Pseudomonadota</taxon>
        <taxon>Gammaproteobacteria</taxon>
        <taxon>Pseudomonadales</taxon>
        <taxon>Pseudomonadaceae</taxon>
        <taxon>Halopseudomonas</taxon>
    </lineage>
</organism>
<dbReference type="GO" id="GO:0016020">
    <property type="term" value="C:membrane"/>
    <property type="evidence" value="ECO:0007669"/>
    <property type="project" value="UniProtKB-SubCell"/>
</dbReference>
<dbReference type="GO" id="GO:0007165">
    <property type="term" value="P:signal transduction"/>
    <property type="evidence" value="ECO:0007669"/>
    <property type="project" value="UniProtKB-KW"/>
</dbReference>
<dbReference type="GO" id="GO:0006935">
    <property type="term" value="P:chemotaxis"/>
    <property type="evidence" value="ECO:0007669"/>
    <property type="project" value="InterPro"/>
</dbReference>
<keyword evidence="3" id="KW-1133">Transmembrane helix</keyword>
<feature type="coiled-coil region" evidence="8">
    <location>
        <begin position="18"/>
        <end position="61"/>
    </location>
</feature>
<evidence type="ECO:0000256" key="1">
    <source>
        <dbReference type="ARBA" id="ARBA00004370"/>
    </source>
</evidence>
<evidence type="ECO:0000313" key="10">
    <source>
        <dbReference type="EMBL" id="SFM80828.1"/>
    </source>
</evidence>
<evidence type="ECO:0000256" key="2">
    <source>
        <dbReference type="ARBA" id="ARBA00022692"/>
    </source>
</evidence>
<dbReference type="PRINTS" id="PR00260">
    <property type="entry name" value="CHEMTRNSDUCR"/>
</dbReference>
<evidence type="ECO:0000259" key="9">
    <source>
        <dbReference type="PROSITE" id="PS50111"/>
    </source>
</evidence>
<dbReference type="RefSeq" id="WP_093478132.1">
    <property type="nucleotide sequence ID" value="NZ_FOUI01000016.1"/>
</dbReference>
<comment type="similarity">
    <text evidence="6">Belongs to the methyl-accepting chemotaxis (MCP) protein family.</text>
</comment>
<keyword evidence="4" id="KW-0472">Membrane</keyword>
<accession>A0A1I4TVI6</accession>
<sequence>MLTALLLMLTAAVVLLVLQQLTRQRQLQRARLQTHELQTERQQLIARVQQLTSSLEDCESRHHSACEHWQTQQQQLHEQLQLSQRQQAEHNAHWLAECEQLQDALRQAQCRDHDWQQIVSEIEQLGDIVSSFERWNQRLDDLMQHNADMQKESQAFGALIKQTSLLALNASIEAARAGEHGRGFAIVADEVRELAGRSEILIGGYSRMLLKNATITTTTFQDIQASSRMIHTGLQDLRLRLAQLQPRHSAVALAA</sequence>
<dbReference type="AlphaFoldDB" id="A0A1I4TVI6"/>
<reference evidence="11" key="1">
    <citation type="submission" date="2016-10" db="EMBL/GenBank/DDBJ databases">
        <authorList>
            <person name="Varghese N."/>
            <person name="Submissions S."/>
        </authorList>
    </citation>
    <scope>NUCLEOTIDE SEQUENCE [LARGE SCALE GENOMIC DNA]</scope>
    <source>
        <strain evidence="11">DSM 24213</strain>
    </source>
</reference>